<accession>C1GBB3</accession>
<dbReference type="GeneID" id="22583937"/>
<feature type="compositionally biased region" description="Polar residues" evidence="1">
    <location>
        <begin position="66"/>
        <end position="80"/>
    </location>
</feature>
<feature type="region of interest" description="Disordered" evidence="1">
    <location>
        <begin position="1"/>
        <end position="80"/>
    </location>
</feature>
<dbReference type="HOGENOM" id="CLU_2590413_0_0_1"/>
<reference evidence="2 3" key="1">
    <citation type="journal article" date="2011" name="PLoS Genet.">
        <title>Comparative genomic analysis of human fungal pathogens causing paracoccidioidomycosis.</title>
        <authorList>
            <person name="Desjardins C.A."/>
            <person name="Champion M.D."/>
            <person name="Holder J.W."/>
            <person name="Muszewska A."/>
            <person name="Goldberg J."/>
            <person name="Bailao A.M."/>
            <person name="Brigido M.M."/>
            <person name="Ferreira M.E."/>
            <person name="Garcia A.M."/>
            <person name="Grynberg M."/>
            <person name="Gujja S."/>
            <person name="Heiman D.I."/>
            <person name="Henn M.R."/>
            <person name="Kodira C.D."/>
            <person name="Leon-Narvaez H."/>
            <person name="Longo L.V."/>
            <person name="Ma L.J."/>
            <person name="Malavazi I."/>
            <person name="Matsuo A.L."/>
            <person name="Morais F.V."/>
            <person name="Pereira M."/>
            <person name="Rodriguez-Brito S."/>
            <person name="Sakthikumar S."/>
            <person name="Salem-Izacc S.M."/>
            <person name="Sykes S.M."/>
            <person name="Teixeira M.M."/>
            <person name="Vallejo M.C."/>
            <person name="Walter M.E."/>
            <person name="Yandava C."/>
            <person name="Young S."/>
            <person name="Zeng Q."/>
            <person name="Zucker J."/>
            <person name="Felipe M.S."/>
            <person name="Goldman G.H."/>
            <person name="Haas B.J."/>
            <person name="McEwen J.G."/>
            <person name="Nino-Vega G."/>
            <person name="Puccia R."/>
            <person name="San-Blas G."/>
            <person name="Soares C.M."/>
            <person name="Birren B.W."/>
            <person name="Cuomo C.A."/>
        </authorList>
    </citation>
    <scope>NUCLEOTIDE SEQUENCE [LARGE SCALE GENOMIC DNA]</scope>
    <source>
        <strain evidence="2 3">Pb18</strain>
    </source>
</reference>
<dbReference type="KEGG" id="pbn:PADG_04914"/>
<dbReference type="RefSeq" id="XP_010760192.1">
    <property type="nucleotide sequence ID" value="XM_010761890.1"/>
</dbReference>
<keyword evidence="3" id="KW-1185">Reference proteome</keyword>
<name>C1GBB3_PARBD</name>
<gene>
    <name evidence="2" type="ORF">PADG_04914</name>
</gene>
<dbReference type="AlphaFoldDB" id="C1GBB3"/>
<evidence type="ECO:0000313" key="2">
    <source>
        <dbReference type="EMBL" id="EEH48835.2"/>
    </source>
</evidence>
<dbReference type="VEuPathDB" id="FungiDB:PADG_04914"/>
<evidence type="ECO:0000313" key="3">
    <source>
        <dbReference type="Proteomes" id="UP000001628"/>
    </source>
</evidence>
<dbReference type="Proteomes" id="UP000001628">
    <property type="component" value="Unassembled WGS sequence"/>
</dbReference>
<dbReference type="EMBL" id="KN275961">
    <property type="protein sequence ID" value="EEH48835.2"/>
    <property type="molecule type" value="Genomic_DNA"/>
</dbReference>
<sequence length="80" mass="8936">MKEEEEEEEEEQEKEKEEEEEKEEKGIGLVGVGPKTFKPLIRESESHQPEVSADFPTGQGEDGIQSLISVWSSDSGGRSI</sequence>
<organism evidence="2 3">
    <name type="scientific">Paracoccidioides brasiliensis (strain Pb18)</name>
    <dbReference type="NCBI Taxonomy" id="502780"/>
    <lineage>
        <taxon>Eukaryota</taxon>
        <taxon>Fungi</taxon>
        <taxon>Dikarya</taxon>
        <taxon>Ascomycota</taxon>
        <taxon>Pezizomycotina</taxon>
        <taxon>Eurotiomycetes</taxon>
        <taxon>Eurotiomycetidae</taxon>
        <taxon>Onygenales</taxon>
        <taxon>Ajellomycetaceae</taxon>
        <taxon>Paracoccidioides</taxon>
    </lineage>
</organism>
<feature type="compositionally biased region" description="Acidic residues" evidence="1">
    <location>
        <begin position="1"/>
        <end position="22"/>
    </location>
</feature>
<proteinExistence type="predicted"/>
<protein>
    <submittedName>
        <fullName evidence="2">Uncharacterized protein</fullName>
    </submittedName>
</protein>
<evidence type="ECO:0000256" key="1">
    <source>
        <dbReference type="SAM" id="MobiDB-lite"/>
    </source>
</evidence>
<dbReference type="InParanoid" id="C1GBB3"/>